<protein>
    <submittedName>
        <fullName evidence="2">DUF397 domain-containing protein</fullName>
    </submittedName>
</protein>
<name>A0ABY4PVS8_9ACTN</name>
<organism evidence="2 3">
    <name type="scientific">Streptomyces durmitorensis</name>
    <dbReference type="NCBI Taxonomy" id="319947"/>
    <lineage>
        <taxon>Bacteria</taxon>
        <taxon>Bacillati</taxon>
        <taxon>Actinomycetota</taxon>
        <taxon>Actinomycetes</taxon>
        <taxon>Kitasatosporales</taxon>
        <taxon>Streptomycetaceae</taxon>
        <taxon>Streptomyces</taxon>
    </lineage>
</organism>
<dbReference type="EMBL" id="CP097289">
    <property type="protein sequence ID" value="UQT57066.1"/>
    <property type="molecule type" value="Genomic_DNA"/>
</dbReference>
<gene>
    <name evidence="2" type="ORF">M4V62_19235</name>
</gene>
<reference evidence="2 3" key="1">
    <citation type="submission" date="2022-05" db="EMBL/GenBank/DDBJ databases">
        <authorList>
            <person name="Zhou X."/>
            <person name="Li K."/>
            <person name="Man Y."/>
        </authorList>
    </citation>
    <scope>NUCLEOTIDE SEQUENCE [LARGE SCALE GENOMIC DNA]</scope>
    <source>
        <strain evidence="2 3">MS405</strain>
    </source>
</reference>
<keyword evidence="3" id="KW-1185">Reference proteome</keyword>
<sequence>MSTEELTWFKSSYSSGGGGECLEVAYAWRKSTHSGGEGGECVEVSPCPHAIHVRDSKNPEGPNLSVTPTTWAAFISHTQGTATA</sequence>
<accession>A0ABY4PVS8</accession>
<dbReference type="InterPro" id="IPR007278">
    <property type="entry name" value="DUF397"/>
</dbReference>
<feature type="domain" description="DUF397" evidence="1">
    <location>
        <begin position="6"/>
        <end position="25"/>
    </location>
</feature>
<evidence type="ECO:0000259" key="1">
    <source>
        <dbReference type="Pfam" id="PF04149"/>
    </source>
</evidence>
<dbReference type="Proteomes" id="UP000829992">
    <property type="component" value="Chromosome"/>
</dbReference>
<feature type="domain" description="DUF397" evidence="1">
    <location>
        <begin position="27"/>
        <end position="77"/>
    </location>
</feature>
<dbReference type="Pfam" id="PF04149">
    <property type="entry name" value="DUF397"/>
    <property type="match status" value="2"/>
</dbReference>
<evidence type="ECO:0000313" key="3">
    <source>
        <dbReference type="Proteomes" id="UP000829992"/>
    </source>
</evidence>
<proteinExistence type="predicted"/>
<dbReference type="RefSeq" id="WP_249588485.1">
    <property type="nucleotide sequence ID" value="NZ_BAAAQL010000037.1"/>
</dbReference>
<evidence type="ECO:0000313" key="2">
    <source>
        <dbReference type="EMBL" id="UQT57066.1"/>
    </source>
</evidence>